<sequence>MNSCDDKKADALSILKRSKDKNWEPDEEALKEVLMSEEVKDKKCLATKISSLKVMSVSIAGPCRCGKSFLLNLLLKVVHAVEQGFCGNENTIVPSSNSGFSWKGGSKKETSGINMWSKPFLLKNVEGEEIAVLLMDTEGFFDAKSTWEDCARIFALSNLISSVQVYNLRGAIQQDFLKHIEIFGQYGLHAIKEKRAKPFQNLLYLVRDWTFEFEHSYGFDGGESYLKEFTEVTSVSSILKTSFNAKSSSMKNSSPEVQEICRNIEHCFESSSCFLMPYPGPEIAGAKEPSISLVSMAICIQKSTSLFNCNTVPPPKALFEVIGEVLFEKVFQDCKEIYTAEMVKFLKQREEGKENANLEDLYVLHTKTTGKKKPVVELKEISDCAKVRVLTEFETCVGDTKCEASETYRQQLVNFIKSEHRKAKSVIYNNVEKVQKLEILLSKGKEYYSRQMEQHSEQSNIETSSLREQTEPSKGSISDDELKNVHEKKKCEAVEEFKEDIEATACGLPAHWIKDLEQIIEEKYQKTVEVIQENARNLEEVENTLIKCKNLYVFEIKQRAKEGLSEAELENLHKEKKSKAIEEFQRKVIMIVEGSPKEWIKDLDELIELLLE</sequence>
<keyword evidence="4" id="KW-0175">Coiled coil</keyword>
<dbReference type="EMBL" id="UXUI01009972">
    <property type="protein sequence ID" value="VDD94589.1"/>
    <property type="molecule type" value="Genomic_DNA"/>
</dbReference>
<keyword evidence="1" id="KW-0547">Nucleotide-binding</keyword>
<keyword evidence="8" id="KW-1185">Reference proteome</keyword>
<reference evidence="9" key="1">
    <citation type="submission" date="2017-02" db="UniProtKB">
        <authorList>
            <consortium name="WormBaseParasite"/>
        </authorList>
    </citation>
    <scope>IDENTIFICATION</scope>
</reference>
<dbReference type="WBParaSite" id="EVEC_0000997601-mRNA-1">
    <property type="protein sequence ID" value="EVEC_0000997601-mRNA-1"/>
    <property type="gene ID" value="EVEC_0000997601"/>
</dbReference>
<feature type="domain" description="GB1/RHD3-type G" evidence="6">
    <location>
        <begin position="51"/>
        <end position="330"/>
    </location>
</feature>
<dbReference type="Proteomes" id="UP000274131">
    <property type="component" value="Unassembled WGS sequence"/>
</dbReference>
<keyword evidence="2" id="KW-0342">GTP-binding</keyword>
<comment type="similarity">
    <text evidence="3">Belongs to the TRAFAC class dynamin-like GTPase superfamily. GB1/RHD3 GTPase family.</text>
</comment>
<evidence type="ECO:0000256" key="3">
    <source>
        <dbReference type="PROSITE-ProRule" id="PRU01052"/>
    </source>
</evidence>
<accession>A0A0N4VGP4</accession>
<dbReference type="InterPro" id="IPR030386">
    <property type="entry name" value="G_GB1_RHD3_dom"/>
</dbReference>
<dbReference type="GO" id="GO:0003924">
    <property type="term" value="F:GTPase activity"/>
    <property type="evidence" value="ECO:0007669"/>
    <property type="project" value="InterPro"/>
</dbReference>
<feature type="coiled-coil region" evidence="4">
    <location>
        <begin position="521"/>
        <end position="551"/>
    </location>
</feature>
<evidence type="ECO:0000256" key="5">
    <source>
        <dbReference type="SAM" id="MobiDB-lite"/>
    </source>
</evidence>
<evidence type="ECO:0000256" key="2">
    <source>
        <dbReference type="ARBA" id="ARBA00023134"/>
    </source>
</evidence>
<dbReference type="Gene3D" id="3.40.50.300">
    <property type="entry name" value="P-loop containing nucleotide triphosphate hydrolases"/>
    <property type="match status" value="1"/>
</dbReference>
<evidence type="ECO:0000259" key="6">
    <source>
        <dbReference type="PROSITE" id="PS51715"/>
    </source>
</evidence>
<evidence type="ECO:0000313" key="8">
    <source>
        <dbReference type="Proteomes" id="UP000274131"/>
    </source>
</evidence>
<evidence type="ECO:0000256" key="1">
    <source>
        <dbReference type="ARBA" id="ARBA00022741"/>
    </source>
</evidence>
<dbReference type="PANTHER" id="PTHR10751">
    <property type="entry name" value="GUANYLATE BINDING PROTEIN"/>
    <property type="match status" value="1"/>
</dbReference>
<evidence type="ECO:0000313" key="9">
    <source>
        <dbReference type="WBParaSite" id="EVEC_0000997601-mRNA-1"/>
    </source>
</evidence>
<reference evidence="7 8" key="2">
    <citation type="submission" date="2018-10" db="EMBL/GenBank/DDBJ databases">
        <authorList>
            <consortium name="Pathogen Informatics"/>
        </authorList>
    </citation>
    <scope>NUCLEOTIDE SEQUENCE [LARGE SCALE GENOMIC DNA]</scope>
</reference>
<dbReference type="InterPro" id="IPR027417">
    <property type="entry name" value="P-loop_NTPase"/>
</dbReference>
<dbReference type="Pfam" id="PF02263">
    <property type="entry name" value="GBP"/>
    <property type="match status" value="1"/>
</dbReference>
<feature type="region of interest" description="Disordered" evidence="5">
    <location>
        <begin position="451"/>
        <end position="482"/>
    </location>
</feature>
<dbReference type="SUPFAM" id="SSF52540">
    <property type="entry name" value="P-loop containing nucleoside triphosphate hydrolases"/>
    <property type="match status" value="1"/>
</dbReference>
<dbReference type="GO" id="GO:0005525">
    <property type="term" value="F:GTP binding"/>
    <property type="evidence" value="ECO:0007669"/>
    <property type="project" value="UniProtKB-KW"/>
</dbReference>
<evidence type="ECO:0000313" key="7">
    <source>
        <dbReference type="EMBL" id="VDD94589.1"/>
    </source>
</evidence>
<dbReference type="InterPro" id="IPR015894">
    <property type="entry name" value="Guanylate-bd_N"/>
</dbReference>
<dbReference type="PROSITE" id="PS51715">
    <property type="entry name" value="G_GB1_RHD3"/>
    <property type="match status" value="1"/>
</dbReference>
<organism evidence="9">
    <name type="scientific">Enterobius vermicularis</name>
    <name type="common">Human pinworm</name>
    <dbReference type="NCBI Taxonomy" id="51028"/>
    <lineage>
        <taxon>Eukaryota</taxon>
        <taxon>Metazoa</taxon>
        <taxon>Ecdysozoa</taxon>
        <taxon>Nematoda</taxon>
        <taxon>Chromadorea</taxon>
        <taxon>Rhabditida</taxon>
        <taxon>Spirurina</taxon>
        <taxon>Oxyuridomorpha</taxon>
        <taxon>Oxyuroidea</taxon>
        <taxon>Oxyuridae</taxon>
        <taxon>Enterobius</taxon>
    </lineage>
</organism>
<dbReference type="AlphaFoldDB" id="A0A0N4VGP4"/>
<feature type="compositionally biased region" description="Polar residues" evidence="5">
    <location>
        <begin position="457"/>
        <end position="476"/>
    </location>
</feature>
<protein>
    <submittedName>
        <fullName evidence="9">GB1/RHD3-type G domain-containing protein</fullName>
    </submittedName>
</protein>
<name>A0A0N4VGP4_ENTVE</name>
<evidence type="ECO:0000256" key="4">
    <source>
        <dbReference type="SAM" id="Coils"/>
    </source>
</evidence>
<proteinExistence type="inferred from homology"/>
<dbReference type="OrthoDB" id="7788754at2759"/>
<gene>
    <name evidence="7" type="ORF">EVEC_LOCUS9340</name>
</gene>